<evidence type="ECO:0000256" key="3">
    <source>
        <dbReference type="ARBA" id="ARBA00009370"/>
    </source>
</evidence>
<evidence type="ECO:0000256" key="5">
    <source>
        <dbReference type="ARBA" id="ARBA00022670"/>
    </source>
</evidence>
<dbReference type="AlphaFoldDB" id="A0A429ZT66"/>
<dbReference type="Pfam" id="PF10502">
    <property type="entry name" value="Peptidase_S26"/>
    <property type="match status" value="1"/>
</dbReference>
<dbReference type="PANTHER" id="PTHR43390">
    <property type="entry name" value="SIGNAL PEPTIDASE I"/>
    <property type="match status" value="1"/>
</dbReference>
<evidence type="ECO:0000256" key="7">
    <source>
        <dbReference type="PIRSR" id="PIRSR600223-1"/>
    </source>
</evidence>
<dbReference type="InterPro" id="IPR000223">
    <property type="entry name" value="Pept_S26A_signal_pept_1"/>
</dbReference>
<reference evidence="11 12" key="1">
    <citation type="submission" date="2017-05" db="EMBL/GenBank/DDBJ databases">
        <title>Vagococcus spp. assemblies.</title>
        <authorList>
            <person name="Gulvik C.A."/>
        </authorList>
    </citation>
    <scope>NUCLEOTIDE SEQUENCE [LARGE SCALE GENOMIC DNA]</scope>
    <source>
        <strain evidence="11 12">NCFB 2777</strain>
    </source>
</reference>
<dbReference type="PROSITE" id="PS00761">
    <property type="entry name" value="SPASE_I_3"/>
    <property type="match status" value="1"/>
</dbReference>
<keyword evidence="8" id="KW-1133">Transmembrane helix</keyword>
<feature type="active site" evidence="7">
    <location>
        <position position="42"/>
    </location>
</feature>
<keyword evidence="6 8" id="KW-0378">Hydrolase</keyword>
<dbReference type="EC" id="3.4.21.89" evidence="4 8"/>
<evidence type="ECO:0000313" key="12">
    <source>
        <dbReference type="Proteomes" id="UP000287239"/>
    </source>
</evidence>
<feature type="active site" evidence="7">
    <location>
        <position position="81"/>
    </location>
</feature>
<dbReference type="Proteomes" id="UP000287239">
    <property type="component" value="Unassembled WGS sequence"/>
</dbReference>
<comment type="catalytic activity">
    <reaction evidence="1 8">
        <text>Cleavage of hydrophobic, N-terminal signal or leader sequences from secreted and periplasmic proteins.</text>
        <dbReference type="EC" id="3.4.21.89"/>
    </reaction>
</comment>
<gene>
    <name evidence="11" type="ORF">CBF35_04585</name>
</gene>
<dbReference type="GeneID" id="98567637"/>
<dbReference type="NCBIfam" id="TIGR02227">
    <property type="entry name" value="sigpep_I_bact"/>
    <property type="match status" value="1"/>
</dbReference>
<keyword evidence="12" id="KW-1185">Reference proteome</keyword>
<comment type="similarity">
    <text evidence="3 9">Belongs to the peptidase S26 family.</text>
</comment>
<evidence type="ECO:0000256" key="8">
    <source>
        <dbReference type="RuleBase" id="RU003993"/>
    </source>
</evidence>
<dbReference type="RefSeq" id="WP_126778813.1">
    <property type="nucleotide sequence ID" value="NZ_CP177121.1"/>
</dbReference>
<dbReference type="GO" id="GO:0004252">
    <property type="term" value="F:serine-type endopeptidase activity"/>
    <property type="evidence" value="ECO:0007669"/>
    <property type="project" value="InterPro"/>
</dbReference>
<dbReference type="OrthoDB" id="9802919at2"/>
<evidence type="ECO:0000256" key="1">
    <source>
        <dbReference type="ARBA" id="ARBA00000677"/>
    </source>
</evidence>
<dbReference type="InterPro" id="IPR019533">
    <property type="entry name" value="Peptidase_S26"/>
</dbReference>
<dbReference type="GO" id="GO:0009003">
    <property type="term" value="F:signal peptidase activity"/>
    <property type="evidence" value="ECO:0007669"/>
    <property type="project" value="UniProtKB-EC"/>
</dbReference>
<name>A0A429ZT66_9ENTE</name>
<dbReference type="PRINTS" id="PR00727">
    <property type="entry name" value="LEADERPTASE"/>
</dbReference>
<evidence type="ECO:0000256" key="2">
    <source>
        <dbReference type="ARBA" id="ARBA00004401"/>
    </source>
</evidence>
<dbReference type="GO" id="GO:0006465">
    <property type="term" value="P:signal peptide processing"/>
    <property type="evidence" value="ECO:0007669"/>
    <property type="project" value="InterPro"/>
</dbReference>
<feature type="transmembrane region" description="Helical" evidence="8">
    <location>
        <begin position="15"/>
        <end position="33"/>
    </location>
</feature>
<organism evidence="11 12">
    <name type="scientific">Vagococcus salmoninarum</name>
    <dbReference type="NCBI Taxonomy" id="2739"/>
    <lineage>
        <taxon>Bacteria</taxon>
        <taxon>Bacillati</taxon>
        <taxon>Bacillota</taxon>
        <taxon>Bacilli</taxon>
        <taxon>Lactobacillales</taxon>
        <taxon>Enterococcaceae</taxon>
        <taxon>Vagococcus</taxon>
    </lineage>
</organism>
<dbReference type="InterPro" id="IPR036286">
    <property type="entry name" value="LexA/Signal_pep-like_sf"/>
</dbReference>
<sequence>MKKKGIEGKLTKGDLLQFIIIALVVLLIRVFLFTPLRVEGISMAPTLATGERLWAVKQSKIERFDIISFKSPVDPTKTYIKRVIGLPGDHVAYKADLLYINGEEIPEPYLENYKSQLDPGQLFTEDYSLESHLNISDIPQGYYFVLGDNRPHSFDSNEFGLISKKAISGEAKFKYWPISDFGKID</sequence>
<evidence type="ECO:0000256" key="6">
    <source>
        <dbReference type="ARBA" id="ARBA00022801"/>
    </source>
</evidence>
<protein>
    <recommendedName>
        <fullName evidence="4 8">Signal peptidase I</fullName>
        <ecNumber evidence="4 8">3.4.21.89</ecNumber>
    </recommendedName>
</protein>
<dbReference type="PANTHER" id="PTHR43390:SF1">
    <property type="entry name" value="CHLOROPLAST PROCESSING PEPTIDASE"/>
    <property type="match status" value="1"/>
</dbReference>
<dbReference type="CDD" id="cd06530">
    <property type="entry name" value="S26_SPase_I"/>
    <property type="match status" value="1"/>
</dbReference>
<dbReference type="PROSITE" id="PS00760">
    <property type="entry name" value="SPASE_I_2"/>
    <property type="match status" value="1"/>
</dbReference>
<evidence type="ECO:0000313" key="11">
    <source>
        <dbReference type="EMBL" id="RST96854.1"/>
    </source>
</evidence>
<comment type="caution">
    <text evidence="11">The sequence shown here is derived from an EMBL/GenBank/DDBJ whole genome shotgun (WGS) entry which is preliminary data.</text>
</comment>
<proteinExistence type="inferred from homology"/>
<evidence type="ECO:0000256" key="9">
    <source>
        <dbReference type="RuleBase" id="RU362042"/>
    </source>
</evidence>
<keyword evidence="8" id="KW-0472">Membrane</keyword>
<dbReference type="GO" id="GO:0005886">
    <property type="term" value="C:plasma membrane"/>
    <property type="evidence" value="ECO:0007669"/>
    <property type="project" value="UniProtKB-SubCell"/>
</dbReference>
<dbReference type="SUPFAM" id="SSF51306">
    <property type="entry name" value="LexA/Signal peptidase"/>
    <property type="match status" value="1"/>
</dbReference>
<keyword evidence="8" id="KW-0812">Transmembrane</keyword>
<dbReference type="InterPro" id="IPR019757">
    <property type="entry name" value="Pept_S26A_signal_pept_1_Lys-AS"/>
</dbReference>
<evidence type="ECO:0000256" key="4">
    <source>
        <dbReference type="ARBA" id="ARBA00013208"/>
    </source>
</evidence>
<accession>A0A429ZT66</accession>
<dbReference type="PROSITE" id="PS00501">
    <property type="entry name" value="SPASE_I_1"/>
    <property type="match status" value="1"/>
</dbReference>
<dbReference type="EMBL" id="NGJU01000005">
    <property type="protein sequence ID" value="RST96854.1"/>
    <property type="molecule type" value="Genomic_DNA"/>
</dbReference>
<dbReference type="InterPro" id="IPR019758">
    <property type="entry name" value="Pept_S26A_signal_pept_1_CS"/>
</dbReference>
<feature type="domain" description="Peptidase S26" evidence="10">
    <location>
        <begin position="16"/>
        <end position="176"/>
    </location>
</feature>
<dbReference type="Gene3D" id="2.10.109.10">
    <property type="entry name" value="Umud Fragment, subunit A"/>
    <property type="match status" value="1"/>
</dbReference>
<keyword evidence="5 8" id="KW-0645">Protease</keyword>
<comment type="subcellular location">
    <subcellularLocation>
        <location evidence="2">Cell membrane</location>
        <topology evidence="2">Single-pass type II membrane protein</topology>
    </subcellularLocation>
    <subcellularLocation>
        <location evidence="9">Membrane</location>
        <topology evidence="9">Single-pass type II membrane protein</topology>
    </subcellularLocation>
</comment>
<evidence type="ECO:0000259" key="10">
    <source>
        <dbReference type="Pfam" id="PF10502"/>
    </source>
</evidence>
<dbReference type="InterPro" id="IPR019756">
    <property type="entry name" value="Pept_S26A_signal_pept_1_Ser-AS"/>
</dbReference>